<dbReference type="Proteomes" id="UP000241690">
    <property type="component" value="Unassembled WGS sequence"/>
</dbReference>
<protein>
    <submittedName>
        <fullName evidence="1">Uncharacterized protein</fullName>
    </submittedName>
</protein>
<accession>A0A2T4ACR8</accession>
<dbReference type="EMBL" id="KZ679680">
    <property type="protein sequence ID" value="PTB54877.1"/>
    <property type="molecule type" value="Genomic_DNA"/>
</dbReference>
<evidence type="ECO:0000313" key="2">
    <source>
        <dbReference type="Proteomes" id="UP000241690"/>
    </source>
</evidence>
<reference evidence="1 2" key="1">
    <citation type="submission" date="2016-07" db="EMBL/GenBank/DDBJ databases">
        <title>Multiple horizontal gene transfer events from other fungi enriched the ability of initially mycotrophic Trichoderma (Ascomycota) to feed on dead plant biomass.</title>
        <authorList>
            <consortium name="DOE Joint Genome Institute"/>
            <person name="Aerts A."/>
            <person name="Atanasova L."/>
            <person name="Chenthamara K."/>
            <person name="Zhang J."/>
            <person name="Grujic M."/>
            <person name="Henrissat B."/>
            <person name="Kuo A."/>
            <person name="Salamov A."/>
            <person name="Lipzen A."/>
            <person name="Labutti K."/>
            <person name="Barry K."/>
            <person name="Miao Y."/>
            <person name="Rahimi M.J."/>
            <person name="Shen Q."/>
            <person name="Grigoriev I.V."/>
            <person name="Kubicek C.P."/>
            <person name="Druzhinina I.S."/>
        </authorList>
    </citation>
    <scope>NUCLEOTIDE SEQUENCE [LARGE SCALE GENOMIC DNA]</scope>
    <source>
        <strain evidence="1 2">CBS 226.95</strain>
    </source>
</reference>
<dbReference type="RefSeq" id="XP_024774554.1">
    <property type="nucleotide sequence ID" value="XM_024916006.1"/>
</dbReference>
<proteinExistence type="predicted"/>
<dbReference type="AlphaFoldDB" id="A0A2T4ACR8"/>
<evidence type="ECO:0000313" key="1">
    <source>
        <dbReference type="EMBL" id="PTB54877.1"/>
    </source>
</evidence>
<sequence>MATEMSPTQLAGPRPPSLPQTFPQFDEIRCLHPGYECPMPVLFILPRVDCETFEGGLVYGLHHKTALTACQIVAGNVFDAGYLALDRAGLQRVTTSLDDLLTEDSYYFVVDGNGL</sequence>
<name>A0A2T4ACR8_TRIHA</name>
<keyword evidence="2" id="KW-1185">Reference proteome</keyword>
<dbReference type="GeneID" id="36624575"/>
<organism evidence="1 2">
    <name type="scientific">Trichoderma harzianum CBS 226.95</name>
    <dbReference type="NCBI Taxonomy" id="983964"/>
    <lineage>
        <taxon>Eukaryota</taxon>
        <taxon>Fungi</taxon>
        <taxon>Dikarya</taxon>
        <taxon>Ascomycota</taxon>
        <taxon>Pezizomycotina</taxon>
        <taxon>Sordariomycetes</taxon>
        <taxon>Hypocreomycetidae</taxon>
        <taxon>Hypocreales</taxon>
        <taxon>Hypocreaceae</taxon>
        <taxon>Trichoderma</taxon>
    </lineage>
</organism>
<gene>
    <name evidence="1" type="ORF">M431DRAFT_482062</name>
</gene>